<gene>
    <name evidence="2" type="ORF">EP51_44720</name>
</gene>
<dbReference type="RefSeq" id="WP_128643815.1">
    <property type="nucleotide sequence ID" value="NZ_CP008950.1"/>
</dbReference>
<dbReference type="SUPFAM" id="SSF160387">
    <property type="entry name" value="NosL/MerB-like"/>
    <property type="match status" value="1"/>
</dbReference>
<proteinExistence type="predicted"/>
<dbReference type="EMBL" id="CP008950">
    <property type="protein sequence ID" value="AII11156.1"/>
    <property type="molecule type" value="Genomic_DNA"/>
</dbReference>
<keyword evidence="2" id="KW-0614">Plasmid</keyword>
<dbReference type="InterPro" id="IPR004927">
    <property type="entry name" value="MerB"/>
</dbReference>
<evidence type="ECO:0000313" key="3">
    <source>
        <dbReference type="Proteomes" id="UP000028488"/>
    </source>
</evidence>
<sequence>MKLEILQVPDCPNVPLLERRLEQALADEPVEWDLHHRVIDDPQSAASAGMTGSPTLLIDGRDPFGEPGQAPSVSCRLYRDARGGIDGAPSVAALRAALGLAPLALTEAPRPLGECCAGDTSAAAELGASRGRATPTGPAEIVVHKAILRSFAAHGAPPSPDDLETVAERFESSAAQVLGQLHAADVIRLDATGHVQSAYPFSAFPTRHHVRLASGVNVYAMCAIDALGIPAMLDIDVIIDTADSTSAAPITVTVHNGQAVADPATAVVFVGAQSAQGPSADVCCNHLNFFSDRRSAQAWADDNPRVTGGIVDLADATRLGAMIFGPLLIRSD</sequence>
<feature type="compositionally biased region" description="Polar residues" evidence="1">
    <location>
        <begin position="44"/>
        <end position="54"/>
    </location>
</feature>
<geneLocation type="plasmid" evidence="2 3">
    <name>pPDG3</name>
</geneLocation>
<dbReference type="Pfam" id="PF03243">
    <property type="entry name" value="MerB"/>
    <property type="match status" value="1"/>
</dbReference>
<organism evidence="2 3">
    <name type="scientific">Rhodococcus opacus</name>
    <name type="common">Nocardia opaca</name>
    <dbReference type="NCBI Taxonomy" id="37919"/>
    <lineage>
        <taxon>Bacteria</taxon>
        <taxon>Bacillati</taxon>
        <taxon>Actinomycetota</taxon>
        <taxon>Actinomycetes</taxon>
        <taxon>Mycobacteriales</taxon>
        <taxon>Nocardiaceae</taxon>
        <taxon>Rhodococcus</taxon>
    </lineage>
</organism>
<keyword evidence="2" id="KW-0456">Lyase</keyword>
<name>A0A076EZE5_RHOOP</name>
<accession>A0A076EZE5</accession>
<dbReference type="AlphaFoldDB" id="A0A076EZE5"/>
<dbReference type="InterPro" id="IPR053717">
    <property type="entry name" value="MerB_lyase_sf"/>
</dbReference>
<evidence type="ECO:0000313" key="2">
    <source>
        <dbReference type="EMBL" id="AII11156.1"/>
    </source>
</evidence>
<protein>
    <submittedName>
        <fullName evidence="2">Alkylmercury lyase</fullName>
    </submittedName>
</protein>
<reference evidence="2 3" key="1">
    <citation type="submission" date="2014-07" db="EMBL/GenBank/DDBJ databases">
        <title>Genome Sequence of Rhodococcus opacus Strain R7, a Biodegrader of Mono- and Polycyclic Aromatic Hydrocarbons.</title>
        <authorList>
            <person name="Di Gennaro P."/>
            <person name="Zampolli J."/>
            <person name="Presti I."/>
            <person name="Cappelletti M."/>
            <person name="D'Ursi P."/>
            <person name="Orro A."/>
            <person name="Mezzelani A."/>
            <person name="Milanesi L."/>
        </authorList>
    </citation>
    <scope>NUCLEOTIDE SEQUENCE [LARGE SCALE GENOMIC DNA]</scope>
    <source>
        <strain evidence="2 3">R7</strain>
        <plasmid evidence="2">pPDG3</plasmid>
    </source>
</reference>
<dbReference type="GO" id="GO:0018836">
    <property type="term" value="F:alkylmercury lyase activity"/>
    <property type="evidence" value="ECO:0007669"/>
    <property type="project" value="InterPro"/>
</dbReference>
<feature type="region of interest" description="Disordered" evidence="1">
    <location>
        <begin position="43"/>
        <end position="71"/>
    </location>
</feature>
<evidence type="ECO:0000256" key="1">
    <source>
        <dbReference type="SAM" id="MobiDB-lite"/>
    </source>
</evidence>
<dbReference type="Proteomes" id="UP000028488">
    <property type="component" value="Plasmid pPDG3"/>
</dbReference>
<dbReference type="Gene3D" id="3.30.450.410">
    <property type="match status" value="1"/>
</dbReference>